<name>A0ABW2PZ19_9BACL</name>
<keyword evidence="3" id="KW-1185">Reference proteome</keyword>
<feature type="domain" description="CdiI immunity protein" evidence="1">
    <location>
        <begin position="10"/>
        <end position="91"/>
    </location>
</feature>
<reference evidence="3" key="1">
    <citation type="journal article" date="2019" name="Int. J. Syst. Evol. Microbiol.">
        <title>The Global Catalogue of Microorganisms (GCM) 10K type strain sequencing project: providing services to taxonomists for standard genome sequencing and annotation.</title>
        <authorList>
            <consortium name="The Broad Institute Genomics Platform"/>
            <consortium name="The Broad Institute Genome Sequencing Center for Infectious Disease"/>
            <person name="Wu L."/>
            <person name="Ma J."/>
        </authorList>
    </citation>
    <scope>NUCLEOTIDE SEQUENCE [LARGE SCALE GENOMIC DNA]</scope>
    <source>
        <strain evidence="3">CGMCC 1.16305</strain>
    </source>
</reference>
<accession>A0ABW2PZ19</accession>
<proteinExistence type="predicted"/>
<dbReference type="Pfam" id="PF18593">
    <property type="entry name" value="CdiI_2"/>
    <property type="match status" value="1"/>
</dbReference>
<dbReference type="EMBL" id="JBHTCO010000007">
    <property type="protein sequence ID" value="MFC7392985.1"/>
    <property type="molecule type" value="Genomic_DNA"/>
</dbReference>
<protein>
    <submittedName>
        <fullName evidence="2">Contact-dependent growth inhibition system immunity protein</fullName>
    </submittedName>
</protein>
<dbReference type="RefSeq" id="WP_380965420.1">
    <property type="nucleotide sequence ID" value="NZ_JBHTCO010000007.1"/>
</dbReference>
<dbReference type="InterPro" id="IPR041129">
    <property type="entry name" value="CdiI_2"/>
</dbReference>
<gene>
    <name evidence="2" type="ORF">ACFQRG_08315</name>
</gene>
<sequence length="99" mass="11488">MIEENNFLYETENFLGANFHQDIESPEEALEEYISECNNEALQFTLDFLTDFLNDNLSNKEKEEFIEANTEIYFPAIGLTPLEWLKSVVNKINGALCEK</sequence>
<evidence type="ECO:0000313" key="3">
    <source>
        <dbReference type="Proteomes" id="UP001596505"/>
    </source>
</evidence>
<dbReference type="Proteomes" id="UP001596505">
    <property type="component" value="Unassembled WGS sequence"/>
</dbReference>
<evidence type="ECO:0000313" key="2">
    <source>
        <dbReference type="EMBL" id="MFC7392985.1"/>
    </source>
</evidence>
<organism evidence="2 3">
    <name type="scientific">Scopulibacillus cellulosilyticus</name>
    <dbReference type="NCBI Taxonomy" id="2665665"/>
    <lineage>
        <taxon>Bacteria</taxon>
        <taxon>Bacillati</taxon>
        <taxon>Bacillota</taxon>
        <taxon>Bacilli</taxon>
        <taxon>Bacillales</taxon>
        <taxon>Sporolactobacillaceae</taxon>
        <taxon>Scopulibacillus</taxon>
    </lineage>
</organism>
<comment type="caution">
    <text evidence="2">The sequence shown here is derived from an EMBL/GenBank/DDBJ whole genome shotgun (WGS) entry which is preliminary data.</text>
</comment>
<evidence type="ECO:0000259" key="1">
    <source>
        <dbReference type="Pfam" id="PF18593"/>
    </source>
</evidence>